<proteinExistence type="predicted"/>
<dbReference type="Proteomes" id="UP000305948">
    <property type="component" value="Unassembled WGS sequence"/>
</dbReference>
<protein>
    <recommendedName>
        <fullName evidence="3">hAT-like transposase RNase-H fold domain-containing protein</fullName>
    </recommendedName>
</protein>
<evidence type="ECO:0000313" key="2">
    <source>
        <dbReference type="Proteomes" id="UP000305948"/>
    </source>
</evidence>
<dbReference type="STRING" id="5364.A0A5C3MTC9"/>
<evidence type="ECO:0000313" key="1">
    <source>
        <dbReference type="EMBL" id="TFK48644.1"/>
    </source>
</evidence>
<dbReference type="OrthoDB" id="3252425at2759"/>
<organism evidence="1 2">
    <name type="scientific">Heliocybe sulcata</name>
    <dbReference type="NCBI Taxonomy" id="5364"/>
    <lineage>
        <taxon>Eukaryota</taxon>
        <taxon>Fungi</taxon>
        <taxon>Dikarya</taxon>
        <taxon>Basidiomycota</taxon>
        <taxon>Agaricomycotina</taxon>
        <taxon>Agaricomycetes</taxon>
        <taxon>Gloeophyllales</taxon>
        <taxon>Gloeophyllaceae</taxon>
        <taxon>Heliocybe</taxon>
    </lineage>
</organism>
<feature type="non-terminal residue" evidence="1">
    <location>
        <position position="123"/>
    </location>
</feature>
<gene>
    <name evidence="1" type="ORF">OE88DRAFT_1605098</name>
</gene>
<name>A0A5C3MTC9_9AGAM</name>
<dbReference type="InterPro" id="IPR012337">
    <property type="entry name" value="RNaseH-like_sf"/>
</dbReference>
<accession>A0A5C3MTC9</accession>
<reference evidence="1 2" key="1">
    <citation type="journal article" date="2019" name="Nat. Ecol. Evol.">
        <title>Megaphylogeny resolves global patterns of mushroom evolution.</title>
        <authorList>
            <person name="Varga T."/>
            <person name="Krizsan K."/>
            <person name="Foldi C."/>
            <person name="Dima B."/>
            <person name="Sanchez-Garcia M."/>
            <person name="Sanchez-Ramirez S."/>
            <person name="Szollosi G.J."/>
            <person name="Szarkandi J.G."/>
            <person name="Papp V."/>
            <person name="Albert L."/>
            <person name="Andreopoulos W."/>
            <person name="Angelini C."/>
            <person name="Antonin V."/>
            <person name="Barry K.W."/>
            <person name="Bougher N.L."/>
            <person name="Buchanan P."/>
            <person name="Buyck B."/>
            <person name="Bense V."/>
            <person name="Catcheside P."/>
            <person name="Chovatia M."/>
            <person name="Cooper J."/>
            <person name="Damon W."/>
            <person name="Desjardin D."/>
            <person name="Finy P."/>
            <person name="Geml J."/>
            <person name="Haridas S."/>
            <person name="Hughes K."/>
            <person name="Justo A."/>
            <person name="Karasinski D."/>
            <person name="Kautmanova I."/>
            <person name="Kiss B."/>
            <person name="Kocsube S."/>
            <person name="Kotiranta H."/>
            <person name="LaButti K.M."/>
            <person name="Lechner B.E."/>
            <person name="Liimatainen K."/>
            <person name="Lipzen A."/>
            <person name="Lukacs Z."/>
            <person name="Mihaltcheva S."/>
            <person name="Morgado L.N."/>
            <person name="Niskanen T."/>
            <person name="Noordeloos M.E."/>
            <person name="Ohm R.A."/>
            <person name="Ortiz-Santana B."/>
            <person name="Ovrebo C."/>
            <person name="Racz N."/>
            <person name="Riley R."/>
            <person name="Savchenko A."/>
            <person name="Shiryaev A."/>
            <person name="Soop K."/>
            <person name="Spirin V."/>
            <person name="Szebenyi C."/>
            <person name="Tomsovsky M."/>
            <person name="Tulloss R.E."/>
            <person name="Uehling J."/>
            <person name="Grigoriev I.V."/>
            <person name="Vagvolgyi C."/>
            <person name="Papp T."/>
            <person name="Martin F.M."/>
            <person name="Miettinen O."/>
            <person name="Hibbett D.S."/>
            <person name="Nagy L.G."/>
        </authorList>
    </citation>
    <scope>NUCLEOTIDE SEQUENCE [LARGE SCALE GENOMIC DNA]</scope>
    <source>
        <strain evidence="1 2">OMC1185</strain>
    </source>
</reference>
<sequence length="123" mass="14241">GDKSLKLWQYELEEDDWDIIADLVRVLQIFKTATLFFSQDTVASIANVIPTMDMIDKMLTRRDGHSYHPAIPPAMQLAKATINCYYSCTDDSDVYQIAMVLHPGLKLEYFRKHDWEPEWIATA</sequence>
<feature type="non-terminal residue" evidence="1">
    <location>
        <position position="1"/>
    </location>
</feature>
<evidence type="ECO:0008006" key="3">
    <source>
        <dbReference type="Google" id="ProtNLM"/>
    </source>
</evidence>
<dbReference type="SUPFAM" id="SSF53098">
    <property type="entry name" value="Ribonuclease H-like"/>
    <property type="match status" value="1"/>
</dbReference>
<dbReference type="AlphaFoldDB" id="A0A5C3MTC9"/>
<keyword evidence="2" id="KW-1185">Reference proteome</keyword>
<dbReference type="EMBL" id="ML213518">
    <property type="protein sequence ID" value="TFK48644.1"/>
    <property type="molecule type" value="Genomic_DNA"/>
</dbReference>